<dbReference type="PANTHER" id="PTHR46793">
    <property type="entry name" value="1700018F24RIK PROTEIN-RELATED-RELATED"/>
    <property type="match status" value="1"/>
</dbReference>
<proteinExistence type="predicted"/>
<dbReference type="PANTHER" id="PTHR46793:SF3">
    <property type="entry name" value="RIKEN CDNA 4930596D02 GENE"/>
    <property type="match status" value="1"/>
</dbReference>
<organism evidence="2 3">
    <name type="scientific">Camelus ferus</name>
    <name type="common">Wild bactrian camel</name>
    <name type="synonym">Camelus bactrianus ferus</name>
    <dbReference type="NCBI Taxonomy" id="419612"/>
    <lineage>
        <taxon>Eukaryota</taxon>
        <taxon>Metazoa</taxon>
        <taxon>Chordata</taxon>
        <taxon>Craniata</taxon>
        <taxon>Vertebrata</taxon>
        <taxon>Euteleostomi</taxon>
        <taxon>Mammalia</taxon>
        <taxon>Eutheria</taxon>
        <taxon>Laurasiatheria</taxon>
        <taxon>Artiodactyla</taxon>
        <taxon>Tylopoda</taxon>
        <taxon>Camelidae</taxon>
        <taxon>Camelus</taxon>
    </lineage>
</organism>
<dbReference type="GeneID" id="116666865"/>
<dbReference type="RefSeq" id="XP_032346429.1">
    <property type="nucleotide sequence ID" value="XM_032490538.1"/>
</dbReference>
<feature type="region of interest" description="Disordered" evidence="1">
    <location>
        <begin position="206"/>
        <end position="273"/>
    </location>
</feature>
<dbReference type="SUPFAM" id="SSF48366">
    <property type="entry name" value="Ras GEF"/>
    <property type="match status" value="1"/>
</dbReference>
<name>A0A8B8TVV2_CAMFR</name>
<feature type="compositionally biased region" description="Basic and acidic residues" evidence="1">
    <location>
        <begin position="227"/>
        <end position="241"/>
    </location>
</feature>
<dbReference type="InterPro" id="IPR023578">
    <property type="entry name" value="Ras_GEF_dom_sf"/>
</dbReference>
<gene>
    <name evidence="3" type="primary">LOC116666865</name>
</gene>
<dbReference type="KEGG" id="cfr:116666865"/>
<feature type="region of interest" description="Disordered" evidence="1">
    <location>
        <begin position="73"/>
        <end position="95"/>
    </location>
</feature>
<evidence type="ECO:0000313" key="3">
    <source>
        <dbReference type="RefSeq" id="XP_032346429.1"/>
    </source>
</evidence>
<feature type="compositionally biased region" description="Gly residues" evidence="1">
    <location>
        <begin position="165"/>
        <end position="178"/>
    </location>
</feature>
<dbReference type="Proteomes" id="UP000694856">
    <property type="component" value="Chromosome 11"/>
</dbReference>
<reference evidence="3" key="1">
    <citation type="submission" date="2025-08" db="UniProtKB">
        <authorList>
            <consortium name="RefSeq"/>
        </authorList>
    </citation>
    <scope>IDENTIFICATION</scope>
    <source>
        <tissue evidence="3">Ear skin</tissue>
    </source>
</reference>
<keyword evidence="2" id="KW-1185">Reference proteome</keyword>
<dbReference type="Gene3D" id="1.20.870.10">
    <property type="entry name" value="Son of sevenless (SoS) protein Chain: S domain 1"/>
    <property type="match status" value="1"/>
</dbReference>
<dbReference type="AlphaFoldDB" id="A0A8B8TVV2"/>
<protein>
    <submittedName>
        <fullName evidence="3">Forkhead box protein C1-like</fullName>
    </submittedName>
</protein>
<sequence length="313" mass="32744">MEEDGGPLHQLKQAMSSILGTWLFQYPDDFHQPPEFPCLKTIVAYVELSMPGSDLEQQAHLLLAQLEQLELPEADSDATAPPPESSGETPLDRVPVPALLPATAPEPEQASGCWQLVRAAGGSAAQQLSRGGGCCGCSGCGRAVPLGGAAWAERRPRCIELSARGGGGGGGGGGGRGPRAGRRGAALQQPHGRGLLRPDVVVNESGHRLKGPLEMKTPNVSSGLLPGRKEQDLKAPPEVARKPSLTTMPQPVQSPPRIRSAQWPRQSGAVSGRNVRQLGADKDGLASGSMCTQCHNLGCGHPGRRTTSALRTE</sequence>
<feature type="region of interest" description="Disordered" evidence="1">
    <location>
        <begin position="165"/>
        <end position="188"/>
    </location>
</feature>
<evidence type="ECO:0000256" key="1">
    <source>
        <dbReference type="SAM" id="MobiDB-lite"/>
    </source>
</evidence>
<evidence type="ECO:0000313" key="2">
    <source>
        <dbReference type="Proteomes" id="UP000694856"/>
    </source>
</evidence>
<accession>A0A8B8TVV2</accession>